<evidence type="ECO:0000313" key="3">
    <source>
        <dbReference type="Proteomes" id="UP000321820"/>
    </source>
</evidence>
<dbReference type="KEGG" id="talb:FTW19_02450"/>
<evidence type="ECO:0000256" key="1">
    <source>
        <dbReference type="SAM" id="SignalP"/>
    </source>
</evidence>
<feature type="chain" id="PRO_5022755196" evidence="1">
    <location>
        <begin position="28"/>
        <end position="140"/>
    </location>
</feature>
<evidence type="ECO:0000313" key="2">
    <source>
        <dbReference type="EMBL" id="QEE26965.1"/>
    </source>
</evidence>
<dbReference type="RefSeq" id="WP_147646161.1">
    <property type="nucleotide sequence ID" value="NZ_CP042806.1"/>
</dbReference>
<proteinExistence type="predicted"/>
<name>A0A5B9E760_9BACT</name>
<accession>A0A5B9E760</accession>
<dbReference type="Proteomes" id="UP000321820">
    <property type="component" value="Chromosome"/>
</dbReference>
<sequence length="140" mass="15150">MKRLVSIACQSLLALLLGSVATTTLEAQYDPGVTVRIPFAFTAGGQNMEAGVYVIEQSSERYVLSFVDVKTGQRRLLAMNPGRQQTGEQHGQLIFLDCGGRSVLSEVHIPGSDMSSKLRDLMHSDAKSCSASTRTSIAMR</sequence>
<dbReference type="AlphaFoldDB" id="A0A5B9E760"/>
<dbReference type="EMBL" id="CP042806">
    <property type="protein sequence ID" value="QEE26965.1"/>
    <property type="molecule type" value="Genomic_DNA"/>
</dbReference>
<keyword evidence="3" id="KW-1185">Reference proteome</keyword>
<keyword evidence="1" id="KW-0732">Signal</keyword>
<organism evidence="2 3">
    <name type="scientific">Terriglobus albidus</name>
    <dbReference type="NCBI Taxonomy" id="1592106"/>
    <lineage>
        <taxon>Bacteria</taxon>
        <taxon>Pseudomonadati</taxon>
        <taxon>Acidobacteriota</taxon>
        <taxon>Terriglobia</taxon>
        <taxon>Terriglobales</taxon>
        <taxon>Acidobacteriaceae</taxon>
        <taxon>Terriglobus</taxon>
    </lineage>
</organism>
<reference evidence="2 3" key="1">
    <citation type="submission" date="2019-08" db="EMBL/GenBank/DDBJ databases">
        <title>Complete genome sequence of Terriglobus albidus strain ORNL.</title>
        <authorList>
            <person name="Podar M."/>
        </authorList>
    </citation>
    <scope>NUCLEOTIDE SEQUENCE [LARGE SCALE GENOMIC DNA]</scope>
    <source>
        <strain evidence="2 3">ORNL</strain>
    </source>
</reference>
<feature type="signal peptide" evidence="1">
    <location>
        <begin position="1"/>
        <end position="27"/>
    </location>
</feature>
<gene>
    <name evidence="2" type="ORF">FTW19_02450</name>
</gene>
<protein>
    <submittedName>
        <fullName evidence="2">Uncharacterized protein</fullName>
    </submittedName>
</protein>
<dbReference type="OrthoDB" id="118260at2"/>